<reference evidence="1 2" key="1">
    <citation type="journal article" date="2020" name="ISME J.">
        <title>Uncovering the hidden diversity of litter-decomposition mechanisms in mushroom-forming fungi.</title>
        <authorList>
            <person name="Floudas D."/>
            <person name="Bentzer J."/>
            <person name="Ahren D."/>
            <person name="Johansson T."/>
            <person name="Persson P."/>
            <person name="Tunlid A."/>
        </authorList>
    </citation>
    <scope>NUCLEOTIDE SEQUENCE [LARGE SCALE GENOMIC DNA]</scope>
    <source>
        <strain evidence="1 2">CBS 146.42</strain>
    </source>
</reference>
<dbReference type="AlphaFoldDB" id="A0A8H5CWE7"/>
<comment type="caution">
    <text evidence="1">The sequence shown here is derived from an EMBL/GenBank/DDBJ whole genome shotgun (WGS) entry which is preliminary data.</text>
</comment>
<protein>
    <submittedName>
        <fullName evidence="1">Uncharacterized protein</fullName>
    </submittedName>
</protein>
<name>A0A8H5CWE7_9AGAR</name>
<sequence>MALEEILYYIHEDYSSPPRYLTRSDDQVELKSKGITPEEQLLQQWVVIEDRSHPSREVYEIHHSDVGKDPKALMKAFYVPRNGPSPDGQDIEPYSFQLRRVRDDEPRDSSYETRWFIAHAGGDKYNIFGFDKPSLQEVVIQNDSPMVASSAGVRHSWHFTPVNS</sequence>
<dbReference type="Proteomes" id="UP000559027">
    <property type="component" value="Unassembled WGS sequence"/>
</dbReference>
<gene>
    <name evidence="1" type="ORF">D9756_009529</name>
</gene>
<evidence type="ECO:0000313" key="2">
    <source>
        <dbReference type="Proteomes" id="UP000559027"/>
    </source>
</evidence>
<accession>A0A8H5CWE7</accession>
<keyword evidence="2" id="KW-1185">Reference proteome</keyword>
<dbReference type="EMBL" id="JAACJO010000017">
    <property type="protein sequence ID" value="KAF5349202.1"/>
    <property type="molecule type" value="Genomic_DNA"/>
</dbReference>
<organism evidence="1 2">
    <name type="scientific">Leucocoprinus leucothites</name>
    <dbReference type="NCBI Taxonomy" id="201217"/>
    <lineage>
        <taxon>Eukaryota</taxon>
        <taxon>Fungi</taxon>
        <taxon>Dikarya</taxon>
        <taxon>Basidiomycota</taxon>
        <taxon>Agaricomycotina</taxon>
        <taxon>Agaricomycetes</taxon>
        <taxon>Agaricomycetidae</taxon>
        <taxon>Agaricales</taxon>
        <taxon>Agaricineae</taxon>
        <taxon>Agaricaceae</taxon>
        <taxon>Leucocoprinus</taxon>
    </lineage>
</organism>
<evidence type="ECO:0000313" key="1">
    <source>
        <dbReference type="EMBL" id="KAF5349202.1"/>
    </source>
</evidence>
<proteinExistence type="predicted"/>